<organism evidence="2 3">
    <name type="scientific">Elasticomyces elasticus</name>
    <dbReference type="NCBI Taxonomy" id="574655"/>
    <lineage>
        <taxon>Eukaryota</taxon>
        <taxon>Fungi</taxon>
        <taxon>Dikarya</taxon>
        <taxon>Ascomycota</taxon>
        <taxon>Pezizomycotina</taxon>
        <taxon>Dothideomycetes</taxon>
        <taxon>Dothideomycetidae</taxon>
        <taxon>Mycosphaerellales</taxon>
        <taxon>Teratosphaeriaceae</taxon>
        <taxon>Elasticomyces</taxon>
    </lineage>
</organism>
<sequence>MAKSQFAPSVISTSHKQRMSTIKQTFGRLRRYCSEKLRPQPQPQPQLQPHPTTQPASPTPFLALPAEIPNLPCQTCSRLLDLPPELRNAIYEYALVIHQPITISKTSQWTQPGLLRACKQIRQEAAPIYYGMNQFHIYCPSLDFTLSLAFRTHSGKWRKGLNNVEVVDIGNGRPNWSTFLVFLEAVHEAGASQMVVKLRGSKWTDVEAALEIYKKTVVDVGPGWTWG</sequence>
<dbReference type="Proteomes" id="UP001310594">
    <property type="component" value="Unassembled WGS sequence"/>
</dbReference>
<reference evidence="2" key="1">
    <citation type="submission" date="2023-08" db="EMBL/GenBank/DDBJ databases">
        <title>Black Yeasts Isolated from many extreme environments.</title>
        <authorList>
            <person name="Coleine C."/>
            <person name="Stajich J.E."/>
            <person name="Selbmann L."/>
        </authorList>
    </citation>
    <scope>NUCLEOTIDE SEQUENCE</scope>
    <source>
        <strain evidence="2">CCFEE 5810</strain>
    </source>
</reference>
<dbReference type="PANTHER" id="PTHR42085">
    <property type="entry name" value="F-BOX DOMAIN-CONTAINING PROTEIN"/>
    <property type="match status" value="1"/>
</dbReference>
<evidence type="ECO:0000313" key="3">
    <source>
        <dbReference type="Proteomes" id="UP001310594"/>
    </source>
</evidence>
<comment type="caution">
    <text evidence="2">The sequence shown here is derived from an EMBL/GenBank/DDBJ whole genome shotgun (WGS) entry which is preliminary data.</text>
</comment>
<dbReference type="InterPro" id="IPR038883">
    <property type="entry name" value="AN11006-like"/>
</dbReference>
<dbReference type="PANTHER" id="PTHR42085:SF1">
    <property type="entry name" value="F-BOX DOMAIN-CONTAINING PROTEIN"/>
    <property type="match status" value="1"/>
</dbReference>
<evidence type="ECO:0000256" key="1">
    <source>
        <dbReference type="SAM" id="MobiDB-lite"/>
    </source>
</evidence>
<proteinExistence type="predicted"/>
<accession>A0AAN8A4X8</accession>
<name>A0AAN8A4X8_9PEZI</name>
<gene>
    <name evidence="2" type="ORF">LTR97_003370</name>
</gene>
<dbReference type="EMBL" id="JAVRQU010000004">
    <property type="protein sequence ID" value="KAK5704352.1"/>
    <property type="molecule type" value="Genomic_DNA"/>
</dbReference>
<evidence type="ECO:0000313" key="2">
    <source>
        <dbReference type="EMBL" id="KAK5704352.1"/>
    </source>
</evidence>
<protein>
    <submittedName>
        <fullName evidence="2">Uncharacterized protein</fullName>
    </submittedName>
</protein>
<feature type="region of interest" description="Disordered" evidence="1">
    <location>
        <begin position="38"/>
        <end position="60"/>
    </location>
</feature>
<dbReference type="AlphaFoldDB" id="A0AAN8A4X8"/>